<dbReference type="STRING" id="394193.SAMN04489732_104139"/>
<evidence type="ECO:0000313" key="1">
    <source>
        <dbReference type="EMBL" id="SEP16222.1"/>
    </source>
</evidence>
<gene>
    <name evidence="1" type="ORF">SAMN04489732_104139</name>
</gene>
<dbReference type="Proteomes" id="UP000198582">
    <property type="component" value="Unassembled WGS sequence"/>
</dbReference>
<dbReference type="AlphaFoldDB" id="A0A1H8VL96"/>
<protein>
    <submittedName>
        <fullName evidence="1">Nucleic-acid-binding protein containing Zn-ribbon domain</fullName>
    </submittedName>
</protein>
<dbReference type="EMBL" id="FOEF01000004">
    <property type="protein sequence ID" value="SEP16222.1"/>
    <property type="molecule type" value="Genomic_DNA"/>
</dbReference>
<keyword evidence="2" id="KW-1185">Reference proteome</keyword>
<organism evidence="1 2">
    <name type="scientific">Amycolatopsis saalfeldensis</name>
    <dbReference type="NCBI Taxonomy" id="394193"/>
    <lineage>
        <taxon>Bacteria</taxon>
        <taxon>Bacillati</taxon>
        <taxon>Actinomycetota</taxon>
        <taxon>Actinomycetes</taxon>
        <taxon>Pseudonocardiales</taxon>
        <taxon>Pseudonocardiaceae</taxon>
        <taxon>Amycolatopsis</taxon>
    </lineage>
</organism>
<sequence>MGRMGAKLRLVTVRGRALRCVVCGHREFSSREVKLNSTGAEFLGLGWANRSALAVICGSCGYVHEFAGPRPDLWRPEQGYPAEVEVD</sequence>
<proteinExistence type="predicted"/>
<reference evidence="1 2" key="1">
    <citation type="submission" date="2016-10" db="EMBL/GenBank/DDBJ databases">
        <authorList>
            <person name="de Groot N.N."/>
        </authorList>
    </citation>
    <scope>NUCLEOTIDE SEQUENCE [LARGE SCALE GENOMIC DNA]</scope>
    <source>
        <strain evidence="1 2">DSM 44993</strain>
    </source>
</reference>
<accession>A0A1H8VL96</accession>
<name>A0A1H8VL96_9PSEU</name>
<evidence type="ECO:0000313" key="2">
    <source>
        <dbReference type="Proteomes" id="UP000198582"/>
    </source>
</evidence>